<dbReference type="GO" id="GO:0016787">
    <property type="term" value="F:hydrolase activity"/>
    <property type="evidence" value="ECO:0007669"/>
    <property type="project" value="UniProtKB-KW"/>
</dbReference>
<gene>
    <name evidence="2" type="ORF">NOF53_23545</name>
</gene>
<keyword evidence="2" id="KW-0378">Hydrolase</keyword>
<dbReference type="PRINTS" id="PR00412">
    <property type="entry name" value="EPOXHYDRLASE"/>
</dbReference>
<dbReference type="InterPro" id="IPR029058">
    <property type="entry name" value="AB_hydrolase_fold"/>
</dbReference>
<dbReference type="Proteomes" id="UP001524501">
    <property type="component" value="Unassembled WGS sequence"/>
</dbReference>
<dbReference type="InterPro" id="IPR000639">
    <property type="entry name" value="Epox_hydrolase-like"/>
</dbReference>
<dbReference type="RefSeq" id="WP_255973432.1">
    <property type="nucleotide sequence ID" value="NZ_JANFQF010000025.1"/>
</dbReference>
<protein>
    <submittedName>
        <fullName evidence="2">Alpha/beta hydrolase</fullName>
    </submittedName>
</protein>
<dbReference type="PRINTS" id="PR00111">
    <property type="entry name" value="ABHYDROLASE"/>
</dbReference>
<accession>A0ABT1QII6</accession>
<comment type="caution">
    <text evidence="2">The sequence shown here is derived from an EMBL/GenBank/DDBJ whole genome shotgun (WGS) entry which is preliminary data.</text>
</comment>
<dbReference type="Gene3D" id="3.40.50.1820">
    <property type="entry name" value="alpha/beta hydrolase"/>
    <property type="match status" value="1"/>
</dbReference>
<dbReference type="PANTHER" id="PTHR43798:SF33">
    <property type="entry name" value="HYDROLASE, PUTATIVE (AFU_ORTHOLOGUE AFUA_2G14860)-RELATED"/>
    <property type="match status" value="1"/>
</dbReference>
<evidence type="ECO:0000259" key="1">
    <source>
        <dbReference type="Pfam" id="PF00561"/>
    </source>
</evidence>
<name>A0ABT1QII6_9NOCA</name>
<dbReference type="InterPro" id="IPR050266">
    <property type="entry name" value="AB_hydrolase_sf"/>
</dbReference>
<evidence type="ECO:0000313" key="2">
    <source>
        <dbReference type="EMBL" id="MCQ4122099.1"/>
    </source>
</evidence>
<sequence>MHGWACDSHDWSWLIPHLRDRGFRVLAVDHRGHGHSSVPEAGYTPQQMASDAANLLRSVGTGPALIVGHSMGTIVASALAIEHPDLVKALILIDPVYNRPDDSLDPVISLVKAGDPRQSVAHIFRSNFYTAGVPAWIPTWHERRVLGTAEHVVRESFLGLFGSTSALGRTSVAGEYLRSRTCPTLAVYAAEESTWIERQLPAGSLDRIAVIDGGHWLHQERPDEFHSIVDDWLETLTGAGAGAGL</sequence>
<keyword evidence="3" id="KW-1185">Reference proteome</keyword>
<evidence type="ECO:0000313" key="3">
    <source>
        <dbReference type="Proteomes" id="UP001524501"/>
    </source>
</evidence>
<reference evidence="2 3" key="1">
    <citation type="submission" date="2022-07" db="EMBL/GenBank/DDBJ databases">
        <title>Degradation activity of malathion, p-nitrophenol and potential low-temperature adaptation strategy of Rhodococcus sp. FXJ9.536.</title>
        <authorList>
            <person name="Huang J."/>
            <person name="Huang Y."/>
        </authorList>
    </citation>
    <scope>NUCLEOTIDE SEQUENCE [LARGE SCALE GENOMIC DNA]</scope>
    <source>
        <strain evidence="2 3">FXJ9.536</strain>
    </source>
</reference>
<dbReference type="SUPFAM" id="SSF53474">
    <property type="entry name" value="alpha/beta-Hydrolases"/>
    <property type="match status" value="1"/>
</dbReference>
<feature type="domain" description="AB hydrolase-1" evidence="1">
    <location>
        <begin position="2"/>
        <end position="105"/>
    </location>
</feature>
<dbReference type="EMBL" id="JANFQF010000025">
    <property type="protein sequence ID" value="MCQ4122099.1"/>
    <property type="molecule type" value="Genomic_DNA"/>
</dbReference>
<dbReference type="InterPro" id="IPR000073">
    <property type="entry name" value="AB_hydrolase_1"/>
</dbReference>
<organism evidence="2 3">
    <name type="scientific">Rhodococcus tibetensis</name>
    <dbReference type="NCBI Taxonomy" id="2965064"/>
    <lineage>
        <taxon>Bacteria</taxon>
        <taxon>Bacillati</taxon>
        <taxon>Actinomycetota</taxon>
        <taxon>Actinomycetes</taxon>
        <taxon>Mycobacteriales</taxon>
        <taxon>Nocardiaceae</taxon>
        <taxon>Rhodococcus</taxon>
    </lineage>
</organism>
<dbReference type="Pfam" id="PF00561">
    <property type="entry name" value="Abhydrolase_1"/>
    <property type="match status" value="1"/>
</dbReference>
<dbReference type="PANTHER" id="PTHR43798">
    <property type="entry name" value="MONOACYLGLYCEROL LIPASE"/>
    <property type="match status" value="1"/>
</dbReference>
<proteinExistence type="predicted"/>